<dbReference type="PRINTS" id="PR01434">
    <property type="entry name" value="NADHDHGNASE5"/>
</dbReference>
<feature type="transmembrane region" description="Helical" evidence="5">
    <location>
        <begin position="199"/>
        <end position="218"/>
    </location>
</feature>
<keyword evidence="4 5" id="KW-0472">Membrane</keyword>
<sequence>MFTWTIVLLSSLLLCAKATNSGWLLLSIHIPLLAAVHITFQSSHGTNAVLSHQRLGGFWSATESALADPVWLWSSLVLEGVLLSVLLYVHSYMFHEVNMLWFCCMLHGFACVMLLFLAVYIIYAVLLLWELLGLLSWCLIQQWISRVLASLGSAKSAVMNRIFDALVLLVVCSVHGSTLSGSALLAAHTAVDSSSVADLTILMMLSVKTVTVGIHSWLPDAMEGPTAVSAMIHAATLVIAGCVWMLRIAPSMWSHGMVAASWGCAVAVYSTIALGCIDAKRIVAYSTAFHVGIMLLLSTVATELSMTHMTNHATMKAMTFMCIGLIIHANAVQDSRSITVNSNHCWVAPITAWLLYHSSGWINSIVLVTKKALCDSTWATSTMYASHIATASIILGVCSSIAYSVFLLSILLHSRRATASEQLTSITEMLHGIVLCVVLCLVTCYESLLHMHYAKLYAYDALMHTVCYVSWWYVLQLALASVIMYISLASSFILLADSFVFWVSYDASLFRAVATGVATFRAFCFYLFDVWVASAEGVLLLGWATTSKSMIWGGIVLLILLVV</sequence>
<keyword evidence="2 5" id="KW-0812">Transmembrane</keyword>
<evidence type="ECO:0000256" key="4">
    <source>
        <dbReference type="ARBA" id="ARBA00023136"/>
    </source>
</evidence>
<keyword evidence="8" id="KW-0560">Oxidoreductase</keyword>
<evidence type="ECO:0000256" key="2">
    <source>
        <dbReference type="ARBA" id="ARBA00022692"/>
    </source>
</evidence>
<feature type="transmembrane region" description="Helical" evidence="5">
    <location>
        <begin position="282"/>
        <end position="301"/>
    </location>
</feature>
<evidence type="ECO:0000313" key="8">
    <source>
        <dbReference type="EMBL" id="ATQ37474.1"/>
    </source>
</evidence>
<feature type="transmembrane region" description="Helical" evidence="5">
    <location>
        <begin position="508"/>
        <end position="528"/>
    </location>
</feature>
<dbReference type="InterPro" id="IPR003945">
    <property type="entry name" value="NU5C-like"/>
</dbReference>
<dbReference type="AlphaFoldDB" id="A0A2D2AJU8"/>
<dbReference type="GO" id="GO:0008137">
    <property type="term" value="F:NADH dehydrogenase (ubiquinone) activity"/>
    <property type="evidence" value="ECO:0007669"/>
    <property type="project" value="InterPro"/>
</dbReference>
<dbReference type="GO" id="GO:0015990">
    <property type="term" value="P:electron transport coupled proton transport"/>
    <property type="evidence" value="ECO:0007669"/>
    <property type="project" value="TreeGrafter"/>
</dbReference>
<feature type="transmembrane region" description="Helical" evidence="5">
    <location>
        <begin position="540"/>
        <end position="562"/>
    </location>
</feature>
<evidence type="ECO:0000256" key="1">
    <source>
        <dbReference type="ARBA" id="ARBA00004141"/>
    </source>
</evidence>
<keyword evidence="6" id="KW-0732">Signal</keyword>
<evidence type="ECO:0000256" key="3">
    <source>
        <dbReference type="ARBA" id="ARBA00022989"/>
    </source>
</evidence>
<reference evidence="8" key="1">
    <citation type="journal article" date="2017" name="Sci. Rep.">
        <title>Keeping it complicated: Mitochondrial genome plasticity across diplonemids.</title>
        <authorList>
            <person name="Valach M."/>
            <person name="Moreira S."/>
            <person name="Hoffmann S."/>
            <person name="Stadler P.F."/>
            <person name="Burger G."/>
        </authorList>
    </citation>
    <scope>NUCLEOTIDE SEQUENCE</scope>
</reference>
<dbReference type="GO" id="GO:0003954">
    <property type="term" value="F:NADH dehydrogenase activity"/>
    <property type="evidence" value="ECO:0007669"/>
    <property type="project" value="TreeGrafter"/>
</dbReference>
<feature type="transmembrane region" description="Helical" evidence="5">
    <location>
        <begin position="70"/>
        <end position="89"/>
    </location>
</feature>
<feature type="signal peptide" evidence="6">
    <location>
        <begin position="1"/>
        <end position="18"/>
    </location>
</feature>
<dbReference type="EC" id="1.6.5.3" evidence="8"/>
<comment type="subcellular location">
    <subcellularLocation>
        <location evidence="1">Membrane</location>
        <topology evidence="1">Multi-pass membrane protein</topology>
    </subcellularLocation>
</comment>
<dbReference type="GO" id="GO:0042773">
    <property type="term" value="P:ATP synthesis coupled electron transport"/>
    <property type="evidence" value="ECO:0007669"/>
    <property type="project" value="InterPro"/>
</dbReference>
<evidence type="ECO:0000256" key="6">
    <source>
        <dbReference type="SAM" id="SignalP"/>
    </source>
</evidence>
<keyword evidence="3 5" id="KW-1133">Transmembrane helix</keyword>
<feature type="domain" description="NADH:quinone oxidoreductase/Mrp antiporter transmembrane" evidence="7">
    <location>
        <begin position="125"/>
        <end position="355"/>
    </location>
</feature>
<feature type="transmembrane region" description="Helical" evidence="5">
    <location>
        <begin position="255"/>
        <end position="275"/>
    </location>
</feature>
<feature type="transmembrane region" description="Helical" evidence="5">
    <location>
        <begin position="313"/>
        <end position="332"/>
    </location>
</feature>
<dbReference type="GO" id="GO:0016020">
    <property type="term" value="C:membrane"/>
    <property type="evidence" value="ECO:0007669"/>
    <property type="project" value="UniProtKB-SubCell"/>
</dbReference>
<evidence type="ECO:0000256" key="5">
    <source>
        <dbReference type="SAM" id="Phobius"/>
    </source>
</evidence>
<name>A0A2D2AJU8_9EUGL</name>
<keyword evidence="8" id="KW-0496">Mitochondrion</keyword>
<dbReference type="Pfam" id="PF00361">
    <property type="entry name" value="Proton_antipo_M"/>
    <property type="match status" value="1"/>
</dbReference>
<feature type="transmembrane region" description="Helical" evidence="5">
    <location>
        <begin position="473"/>
        <end position="496"/>
    </location>
</feature>
<dbReference type="PANTHER" id="PTHR42829:SF2">
    <property type="entry name" value="NADH-UBIQUINONE OXIDOREDUCTASE CHAIN 5"/>
    <property type="match status" value="1"/>
</dbReference>
<protein>
    <submittedName>
        <fullName evidence="8">NADH dehydrogenase subunit 5</fullName>
        <ecNumber evidence="8">1.6.5.3</ecNumber>
    </submittedName>
</protein>
<evidence type="ECO:0000259" key="7">
    <source>
        <dbReference type="Pfam" id="PF00361"/>
    </source>
</evidence>
<accession>A0A2D2AJU8</accession>
<dbReference type="EMBL" id="MF436955">
    <property type="protein sequence ID" value="ATQ37474.1"/>
    <property type="molecule type" value="mRNA"/>
</dbReference>
<feature type="transmembrane region" description="Helical" evidence="5">
    <location>
        <begin position="166"/>
        <end position="187"/>
    </location>
</feature>
<feature type="transmembrane region" description="Helical" evidence="5">
    <location>
        <begin position="230"/>
        <end position="249"/>
    </location>
</feature>
<organism evidence="8">
    <name type="scientific">Diplonema sp. ATCC 50224</name>
    <dbReference type="NCBI Taxonomy" id="91375"/>
    <lineage>
        <taxon>Eukaryota</taxon>
        <taxon>Discoba</taxon>
        <taxon>Euglenozoa</taxon>
        <taxon>Diplonemea</taxon>
        <taxon>Diplonemidae</taxon>
        <taxon>Diplonema</taxon>
    </lineage>
</organism>
<gene>
    <name evidence="8" type="primary">nad5</name>
</gene>
<geneLocation type="mitochondrion" evidence="8"/>
<feature type="transmembrane region" description="Helical" evidence="5">
    <location>
        <begin position="433"/>
        <end position="453"/>
    </location>
</feature>
<feature type="transmembrane region" description="Helical" evidence="5">
    <location>
        <begin position="388"/>
        <end position="412"/>
    </location>
</feature>
<feature type="transmembrane region" description="Helical" evidence="5">
    <location>
        <begin position="344"/>
        <end position="368"/>
    </location>
</feature>
<feature type="chain" id="PRO_5013588365" evidence="6">
    <location>
        <begin position="19"/>
        <end position="563"/>
    </location>
</feature>
<dbReference type="InterPro" id="IPR001750">
    <property type="entry name" value="ND/Mrp_TM"/>
</dbReference>
<feature type="transmembrane region" description="Helical" evidence="5">
    <location>
        <begin position="101"/>
        <end position="128"/>
    </location>
</feature>
<dbReference type="PANTHER" id="PTHR42829">
    <property type="entry name" value="NADH-UBIQUINONE OXIDOREDUCTASE CHAIN 5"/>
    <property type="match status" value="1"/>
</dbReference>
<proteinExistence type="evidence at transcript level"/>